<dbReference type="PRINTS" id="PR00778">
    <property type="entry name" value="HTHARSR"/>
</dbReference>
<dbReference type="RefSeq" id="WP_077807629.1">
    <property type="nucleotide sequence ID" value="NZ_BJXS01000006.1"/>
</dbReference>
<feature type="compositionally biased region" description="Polar residues" evidence="4">
    <location>
        <begin position="96"/>
        <end position="105"/>
    </location>
</feature>
<dbReference type="PANTHER" id="PTHR43132:SF2">
    <property type="entry name" value="ARSENICAL RESISTANCE OPERON REPRESSOR ARSR-RELATED"/>
    <property type="match status" value="1"/>
</dbReference>
<dbReference type="AlphaFoldDB" id="A0A1U9KRX8"/>
<sequence>MITPERARDLTEQLRLYAQPQRLLILSLLLDGALPVSDIETRSGIRQPTLSQQLGELRRAGVLTTSRASRTVLYRFSDDLHRHRAQDLMRILDPSCQRQAGSTSPRPLENPTGGAVFAQVHSQRR</sequence>
<keyword evidence="3" id="KW-0804">Transcription</keyword>
<feature type="region of interest" description="Disordered" evidence="4">
    <location>
        <begin position="93"/>
        <end position="125"/>
    </location>
</feature>
<dbReference type="SMART" id="SM00418">
    <property type="entry name" value="HTH_ARSR"/>
    <property type="match status" value="1"/>
</dbReference>
<organism evidence="5 6">
    <name type="scientific">Neoasaia chiangmaiensis</name>
    <dbReference type="NCBI Taxonomy" id="320497"/>
    <lineage>
        <taxon>Bacteria</taxon>
        <taxon>Pseudomonadati</taxon>
        <taxon>Pseudomonadota</taxon>
        <taxon>Alphaproteobacteria</taxon>
        <taxon>Acetobacterales</taxon>
        <taxon>Acetobacteraceae</taxon>
        <taxon>Neoasaia</taxon>
    </lineage>
</organism>
<name>A0A1U9KRX8_9PROT</name>
<gene>
    <name evidence="5" type="ORF">A0U93_12335</name>
</gene>
<proteinExistence type="predicted"/>
<dbReference type="CDD" id="cd00090">
    <property type="entry name" value="HTH_ARSR"/>
    <property type="match status" value="1"/>
</dbReference>
<reference evidence="5 6" key="1">
    <citation type="submission" date="2016-03" db="EMBL/GenBank/DDBJ databases">
        <title>Acetic acid bacteria sequencing.</title>
        <authorList>
            <person name="Brandt J."/>
            <person name="Jakob F."/>
            <person name="Vogel R.F."/>
        </authorList>
    </citation>
    <scope>NUCLEOTIDE SEQUENCE [LARGE SCALE GENOMIC DNA]</scope>
    <source>
        <strain evidence="5 6">NBRC 101099</strain>
    </source>
</reference>
<keyword evidence="1" id="KW-0805">Transcription regulation</keyword>
<dbReference type="InterPro" id="IPR011991">
    <property type="entry name" value="ArsR-like_HTH"/>
</dbReference>
<dbReference type="Pfam" id="PF01022">
    <property type="entry name" value="HTH_5"/>
    <property type="match status" value="1"/>
</dbReference>
<dbReference type="InterPro" id="IPR001845">
    <property type="entry name" value="HTH_ArsR_DNA-bd_dom"/>
</dbReference>
<evidence type="ECO:0000256" key="1">
    <source>
        <dbReference type="ARBA" id="ARBA00023015"/>
    </source>
</evidence>
<evidence type="ECO:0000256" key="3">
    <source>
        <dbReference type="ARBA" id="ARBA00023163"/>
    </source>
</evidence>
<dbReference type="KEGG" id="nch:A0U93_12335"/>
<dbReference type="OrthoDB" id="194599at2"/>
<dbReference type="InterPro" id="IPR036390">
    <property type="entry name" value="WH_DNA-bd_sf"/>
</dbReference>
<dbReference type="NCBIfam" id="NF033788">
    <property type="entry name" value="HTH_metalloreg"/>
    <property type="match status" value="1"/>
</dbReference>
<accession>A0A1U9KRX8</accession>
<dbReference type="Proteomes" id="UP000188604">
    <property type="component" value="Chromosome"/>
</dbReference>
<dbReference type="GO" id="GO:0003700">
    <property type="term" value="F:DNA-binding transcription factor activity"/>
    <property type="evidence" value="ECO:0007669"/>
    <property type="project" value="InterPro"/>
</dbReference>
<dbReference type="GO" id="GO:0003677">
    <property type="term" value="F:DNA binding"/>
    <property type="evidence" value="ECO:0007669"/>
    <property type="project" value="UniProtKB-KW"/>
</dbReference>
<evidence type="ECO:0000313" key="6">
    <source>
        <dbReference type="Proteomes" id="UP000188604"/>
    </source>
</evidence>
<keyword evidence="6" id="KW-1185">Reference proteome</keyword>
<evidence type="ECO:0000313" key="5">
    <source>
        <dbReference type="EMBL" id="AQS88593.1"/>
    </source>
</evidence>
<dbReference type="InterPro" id="IPR036388">
    <property type="entry name" value="WH-like_DNA-bd_sf"/>
</dbReference>
<dbReference type="STRING" id="320497.A0U93_12335"/>
<dbReference type="Gene3D" id="1.10.10.10">
    <property type="entry name" value="Winged helix-like DNA-binding domain superfamily/Winged helix DNA-binding domain"/>
    <property type="match status" value="1"/>
</dbReference>
<dbReference type="SUPFAM" id="SSF46785">
    <property type="entry name" value="Winged helix' DNA-binding domain"/>
    <property type="match status" value="1"/>
</dbReference>
<evidence type="ECO:0000256" key="2">
    <source>
        <dbReference type="ARBA" id="ARBA00023125"/>
    </source>
</evidence>
<dbReference type="InterPro" id="IPR051011">
    <property type="entry name" value="Metal_resp_trans_reg"/>
</dbReference>
<dbReference type="EMBL" id="CP014691">
    <property type="protein sequence ID" value="AQS88593.1"/>
    <property type="molecule type" value="Genomic_DNA"/>
</dbReference>
<protein>
    <submittedName>
        <fullName evidence="5">Uncharacterized protein</fullName>
    </submittedName>
</protein>
<evidence type="ECO:0000256" key="4">
    <source>
        <dbReference type="SAM" id="MobiDB-lite"/>
    </source>
</evidence>
<dbReference type="PANTHER" id="PTHR43132">
    <property type="entry name" value="ARSENICAL RESISTANCE OPERON REPRESSOR ARSR-RELATED"/>
    <property type="match status" value="1"/>
</dbReference>
<keyword evidence="2" id="KW-0238">DNA-binding</keyword>
<dbReference type="PROSITE" id="PS50987">
    <property type="entry name" value="HTH_ARSR_2"/>
    <property type="match status" value="1"/>
</dbReference>